<dbReference type="Proteomes" id="UP000483672">
    <property type="component" value="Unassembled WGS sequence"/>
</dbReference>
<feature type="compositionally biased region" description="Polar residues" evidence="7">
    <location>
        <begin position="14"/>
        <end position="26"/>
    </location>
</feature>
<accession>A0A6G1ML00</accession>
<dbReference type="GO" id="GO:0016925">
    <property type="term" value="P:protein sumoylation"/>
    <property type="evidence" value="ECO:0007669"/>
    <property type="project" value="TreeGrafter"/>
</dbReference>
<reference evidence="9 10" key="1">
    <citation type="submission" date="2019-06" db="EMBL/GenBank/DDBJ databases">
        <authorList>
            <person name="Palmer J.M."/>
        </authorList>
    </citation>
    <scope>NUCLEOTIDE SEQUENCE [LARGE SCALE GENOMIC DNA]</scope>
    <source>
        <strain evidence="9 10">TWF191</strain>
    </source>
</reference>
<evidence type="ECO:0000256" key="7">
    <source>
        <dbReference type="SAM" id="MobiDB-lite"/>
    </source>
</evidence>
<feature type="domain" description="THIF-type NAD/FAD binding fold" evidence="8">
    <location>
        <begin position="36"/>
        <end position="361"/>
    </location>
</feature>
<gene>
    <name evidence="9" type="ORF">TWF191_004289</name>
</gene>
<dbReference type="AlphaFoldDB" id="A0A6G1ML00"/>
<dbReference type="InterPro" id="IPR000594">
    <property type="entry name" value="ThiF_NAD_FAD-bd"/>
</dbReference>
<evidence type="ECO:0000259" key="8">
    <source>
        <dbReference type="Pfam" id="PF00899"/>
    </source>
</evidence>
<dbReference type="GO" id="GO:0005737">
    <property type="term" value="C:cytoplasm"/>
    <property type="evidence" value="ECO:0007669"/>
    <property type="project" value="TreeGrafter"/>
</dbReference>
<keyword evidence="5" id="KW-0539">Nucleus</keyword>
<sequence length="378" mass="41572">MSATMEGVIENGAATDSQQQQPNASDEISAEEVALYDRQIRLWGMDAQARMRNSHILLVTIKALGNEIAKNLVLAGIGAITVHDAETTTEEDLGAQFFVDDEMVGLNRAEAVAPALQKLNPRVKVSTDTTEGIESRGADYFKQFSVVIVTEADFPTLTSINNACREAGVAFYAGSSYGLYGFVFADLIKHQFVIERERSNVETKIGSETRTRSIVSTTTRKEAGGKFTEFVTKEEVYCPLEQVVASQIDKTWRPRKRKAVSSVLPAVFGLWKFQETHGRLPDPDEHKDDTKLFMASMHDSRNSLGLPLENVDPSFAISFLDSVGTELSPVAAILGGMLAQGVINFLGKREQPLQNILVFDGDVTSAPIYCLRPQEDEE</sequence>
<dbReference type="InterPro" id="IPR045886">
    <property type="entry name" value="ThiF/MoeB/HesA"/>
</dbReference>
<evidence type="ECO:0000256" key="3">
    <source>
        <dbReference type="ARBA" id="ARBA00005673"/>
    </source>
</evidence>
<evidence type="ECO:0000256" key="6">
    <source>
        <dbReference type="ARBA" id="ARBA00044354"/>
    </source>
</evidence>
<dbReference type="SUPFAM" id="SSF69572">
    <property type="entry name" value="Activating enzymes of the ubiquitin-like proteins"/>
    <property type="match status" value="1"/>
</dbReference>
<dbReference type="InterPro" id="IPR000011">
    <property type="entry name" value="UBQ/SUMO-activ_enz_E1-like"/>
</dbReference>
<comment type="similarity">
    <text evidence="3">Belongs to the ubiquitin-activating E1 family.</text>
</comment>
<proteinExistence type="inferred from homology"/>
<evidence type="ECO:0000256" key="1">
    <source>
        <dbReference type="ARBA" id="ARBA00004123"/>
    </source>
</evidence>
<evidence type="ECO:0000313" key="9">
    <source>
        <dbReference type="EMBL" id="KAF3226926.1"/>
    </source>
</evidence>
<evidence type="ECO:0000256" key="4">
    <source>
        <dbReference type="ARBA" id="ARBA00022786"/>
    </source>
</evidence>
<organism evidence="9 10">
    <name type="scientific">Orbilia oligospora</name>
    <name type="common">Nematode-trapping fungus</name>
    <name type="synonym">Arthrobotrys oligospora</name>
    <dbReference type="NCBI Taxonomy" id="2813651"/>
    <lineage>
        <taxon>Eukaryota</taxon>
        <taxon>Fungi</taxon>
        <taxon>Dikarya</taxon>
        <taxon>Ascomycota</taxon>
        <taxon>Pezizomycotina</taxon>
        <taxon>Orbiliomycetes</taxon>
        <taxon>Orbiliales</taxon>
        <taxon>Orbiliaceae</taxon>
        <taxon>Orbilia</taxon>
    </lineage>
</organism>
<comment type="pathway">
    <text evidence="2">Protein modification; protein sumoylation.</text>
</comment>
<dbReference type="InterPro" id="IPR035985">
    <property type="entry name" value="Ubiquitin-activating_enz"/>
</dbReference>
<dbReference type="GO" id="GO:0031510">
    <property type="term" value="C:SUMO activating enzyme complex"/>
    <property type="evidence" value="ECO:0007669"/>
    <property type="project" value="TreeGrafter"/>
</dbReference>
<evidence type="ECO:0000256" key="5">
    <source>
        <dbReference type="ARBA" id="ARBA00023242"/>
    </source>
</evidence>
<evidence type="ECO:0000256" key="2">
    <source>
        <dbReference type="ARBA" id="ARBA00004718"/>
    </source>
</evidence>
<comment type="subcellular location">
    <subcellularLocation>
        <location evidence="1">Nucleus</location>
    </subcellularLocation>
</comment>
<dbReference type="Pfam" id="PF00899">
    <property type="entry name" value="ThiF"/>
    <property type="match status" value="1"/>
</dbReference>
<dbReference type="CDD" id="cd01492">
    <property type="entry name" value="Aos1_SUMO"/>
    <property type="match status" value="1"/>
</dbReference>
<protein>
    <recommendedName>
        <fullName evidence="6">Ubiquitin-like 1-activating enzyme E1A</fullName>
    </recommendedName>
</protein>
<name>A0A6G1ML00_ORBOL</name>
<feature type="region of interest" description="Disordered" evidence="7">
    <location>
        <begin position="1"/>
        <end position="29"/>
    </location>
</feature>
<dbReference type="GO" id="GO:0019948">
    <property type="term" value="F:SUMO activating enzyme activity"/>
    <property type="evidence" value="ECO:0007669"/>
    <property type="project" value="TreeGrafter"/>
</dbReference>
<dbReference type="PRINTS" id="PR01849">
    <property type="entry name" value="UBIQUITINACT"/>
</dbReference>
<keyword evidence="4" id="KW-0833">Ubl conjugation pathway</keyword>
<dbReference type="PANTHER" id="PTHR10953">
    <property type="entry name" value="UBIQUITIN-ACTIVATING ENZYME E1"/>
    <property type="match status" value="1"/>
</dbReference>
<dbReference type="Gene3D" id="3.40.50.720">
    <property type="entry name" value="NAD(P)-binding Rossmann-like Domain"/>
    <property type="match status" value="1"/>
</dbReference>
<dbReference type="PANTHER" id="PTHR10953:SF162">
    <property type="entry name" value="SUMO-ACTIVATING ENZYME SUBUNIT 1"/>
    <property type="match status" value="1"/>
</dbReference>
<evidence type="ECO:0000313" key="10">
    <source>
        <dbReference type="Proteomes" id="UP000483672"/>
    </source>
</evidence>
<dbReference type="EMBL" id="WIPF01000021">
    <property type="protein sequence ID" value="KAF3226926.1"/>
    <property type="molecule type" value="Genomic_DNA"/>
</dbReference>
<comment type="caution">
    <text evidence="9">The sequence shown here is derived from an EMBL/GenBank/DDBJ whole genome shotgun (WGS) entry which is preliminary data.</text>
</comment>